<feature type="compositionally biased region" description="Acidic residues" evidence="1">
    <location>
        <begin position="797"/>
        <end position="820"/>
    </location>
</feature>
<reference evidence="2 3" key="1">
    <citation type="journal article" date="2012" name="Science">
        <title>The Paleozoic origin of enzymatic lignin decomposition reconstructed from 31 fungal genomes.</title>
        <authorList>
            <person name="Floudas D."/>
            <person name="Binder M."/>
            <person name="Riley R."/>
            <person name="Barry K."/>
            <person name="Blanchette R.A."/>
            <person name="Henrissat B."/>
            <person name="Martinez A.T."/>
            <person name="Otillar R."/>
            <person name="Spatafora J.W."/>
            <person name="Yadav J.S."/>
            <person name="Aerts A."/>
            <person name="Benoit I."/>
            <person name="Boyd A."/>
            <person name="Carlson A."/>
            <person name="Copeland A."/>
            <person name="Coutinho P.M."/>
            <person name="de Vries R.P."/>
            <person name="Ferreira P."/>
            <person name="Findley K."/>
            <person name="Foster B."/>
            <person name="Gaskell J."/>
            <person name="Glotzer D."/>
            <person name="Gorecki P."/>
            <person name="Heitman J."/>
            <person name="Hesse C."/>
            <person name="Hori C."/>
            <person name="Igarashi K."/>
            <person name="Jurgens J.A."/>
            <person name="Kallen N."/>
            <person name="Kersten P."/>
            <person name="Kohler A."/>
            <person name="Kuees U."/>
            <person name="Kumar T.K.A."/>
            <person name="Kuo A."/>
            <person name="LaButti K."/>
            <person name="Larrondo L.F."/>
            <person name="Lindquist E."/>
            <person name="Ling A."/>
            <person name="Lombard V."/>
            <person name="Lucas S."/>
            <person name="Lundell T."/>
            <person name="Martin R."/>
            <person name="McLaughlin D.J."/>
            <person name="Morgenstern I."/>
            <person name="Morin E."/>
            <person name="Murat C."/>
            <person name="Nagy L.G."/>
            <person name="Nolan M."/>
            <person name="Ohm R.A."/>
            <person name="Patyshakuliyeva A."/>
            <person name="Rokas A."/>
            <person name="Ruiz-Duenas F.J."/>
            <person name="Sabat G."/>
            <person name="Salamov A."/>
            <person name="Samejima M."/>
            <person name="Schmutz J."/>
            <person name="Slot J.C."/>
            <person name="St John F."/>
            <person name="Stenlid J."/>
            <person name="Sun H."/>
            <person name="Sun S."/>
            <person name="Syed K."/>
            <person name="Tsang A."/>
            <person name="Wiebenga A."/>
            <person name="Young D."/>
            <person name="Pisabarro A."/>
            <person name="Eastwood D.C."/>
            <person name="Martin F."/>
            <person name="Cullen D."/>
            <person name="Grigoriev I.V."/>
            <person name="Hibbett D.S."/>
        </authorList>
    </citation>
    <scope>NUCLEOTIDE SEQUENCE</scope>
    <source>
        <strain evidence="3">FP-58527</strain>
    </source>
</reference>
<gene>
    <name evidence="2" type="ORF">FOMPIDRAFT_1020738</name>
</gene>
<dbReference type="HOGENOM" id="CLU_252809_0_0_1"/>
<feature type="region of interest" description="Disordered" evidence="1">
    <location>
        <begin position="299"/>
        <end position="319"/>
    </location>
</feature>
<feature type="region of interest" description="Disordered" evidence="1">
    <location>
        <begin position="874"/>
        <end position="914"/>
    </location>
</feature>
<feature type="compositionally biased region" description="Basic and acidic residues" evidence="1">
    <location>
        <begin position="1232"/>
        <end position="1244"/>
    </location>
</feature>
<evidence type="ECO:0000313" key="3">
    <source>
        <dbReference type="Proteomes" id="UP000015241"/>
    </source>
</evidence>
<sequence>MSSDSKWIHVFPGAHSMTARWNALVHQWQSSGGRRKRPGSPLTGPDSKRPRKENGTQDEGEGEQEVLILEAEEVSSDALGRTSHVSSGGSYQRLPSIPANLRPGRIGVDDNPSETEMECGPVGFIVETYRQSHLAQRMQMWPCLYQLACNAQLPSQSSDEISGQERAGSAVASLGPAPQSHFAVEGDDASQGADSIAGGYAGSAASSKDHKSQRLQTSPRTVHDITPQSFSPVHNARQSSLPSPQSSVSQVTHLLKDGVHPPSIDEYVDNARPGDYTMDDSSGSLTVAYEARTPHVSTLSEPLSTVGGATSSCPTSGHEWDIKPQDTLDVPPGISTTSVAMQSVNTPSYANWVDEAATIPAIVPGGSMLFTSTVPLIEEASQLNIADDALSRELDGRFDHAFFHNDMAGDVGLDDSLSGRVDPVNDPTTSAALAQEGGFPHVRSPSEPAAGMDTAASSCRTSGHERHMTAQDALDGPPDPLSVAIRSVSAPSFADWVDEATSLLAAAPEHLVVPHPVAVAGADHAVPEQIKSIPSVGIESALSVPLGWEGVLSSSHHPDVPEGSMGLDHMLSNRGGPACDPLASPAIVQARDLPHVRSLSELAAEMDTVASSRMASGFERNTDQGALDIAFDYSTTDLATILSVTPSSYINWADEVTTAVLPVAPEHLDGPQPVASADHAVLEIELTRNVDIESALLLPFNHWEGAVSSPRPILADDAMDLDRLISNCEDPANFPPVTALHDITSIESFLSAPAAERDTAISQCIAGPGAMAGVEALSSALDVRGGNGNGNGHDSDASDGDGDDEYEDSDEDEEDEEDEGRDAPDGQPQTTGIDVFVDAEREMSWDVDNGLNVGSGLNTEADGIWTEEALGSISKPRYGSNRSPPMRAKGLDGLKTQAPSPSSPMMSGPQPMDLDVQALSPMLSSRSPRLYHTSTAPINPPGPGPRKSSDPGSDSEEEAALDTLMEGLSKKDLNSHATKGDCRSLRRLLKLTIDYLKTIVASSTPQAGTIDEVIAPERGAEVRKHALDLMHRDTNADPIPVVSAEQADNYARTKRSEDGPTSDAFALDFTGMSGSRWNMRAKAVFAESFVLAGYSCKNRLEVQRVFKVHMGALRRQFKTSMRDPDYQPTPEELDQERARNRAARRRELRKRRREACRRLPSLSHFCQLWKSIPYLAMSGDESEEGHRGKRFLITTLPWRSKEFEQFLADMDIAQLSTRWTPAGSWSKGSMPHVREGRGRQHPRVDDRCQAVERLPRNFYDEDWLQSLQDNDVEGAARLRVQKPVDLTIPDGVARNCSVFWHRAETQGCTVDGSRFSLGHGLPLLGSFLSLLWSCSNYPDSVELVTAEARARGPGIYTFSRIPGNRADEPRGNTTVESFVERYGADALEQPCPSRLDGLRYAGGTSATWRAKVALSAYTKASLQSQ</sequence>
<feature type="region of interest" description="Disordered" evidence="1">
    <location>
        <begin position="437"/>
        <end position="478"/>
    </location>
</feature>
<dbReference type="EMBL" id="KE504297">
    <property type="protein sequence ID" value="EPS93125.1"/>
    <property type="molecule type" value="Genomic_DNA"/>
</dbReference>
<evidence type="ECO:0000256" key="1">
    <source>
        <dbReference type="SAM" id="MobiDB-lite"/>
    </source>
</evidence>
<feature type="compositionally biased region" description="Low complexity" evidence="1">
    <location>
        <begin position="899"/>
        <end position="912"/>
    </location>
</feature>
<feature type="region of interest" description="Disordered" evidence="1">
    <location>
        <begin position="927"/>
        <end position="959"/>
    </location>
</feature>
<feature type="region of interest" description="Disordered" evidence="1">
    <location>
        <begin position="1119"/>
        <end position="1146"/>
    </location>
</feature>
<keyword evidence="3" id="KW-1185">Reference proteome</keyword>
<feature type="region of interest" description="Disordered" evidence="1">
    <location>
        <begin position="27"/>
        <end position="64"/>
    </location>
</feature>
<feature type="compositionally biased region" description="Polar residues" evidence="1">
    <location>
        <begin position="299"/>
        <end position="315"/>
    </location>
</feature>
<dbReference type="STRING" id="743788.S8ETR1"/>
<dbReference type="OrthoDB" id="3257007at2759"/>
<dbReference type="InParanoid" id="S8ETR1"/>
<organism evidence="2 3">
    <name type="scientific">Fomitopsis schrenkii</name>
    <name type="common">Brown rot fungus</name>
    <dbReference type="NCBI Taxonomy" id="2126942"/>
    <lineage>
        <taxon>Eukaryota</taxon>
        <taxon>Fungi</taxon>
        <taxon>Dikarya</taxon>
        <taxon>Basidiomycota</taxon>
        <taxon>Agaricomycotina</taxon>
        <taxon>Agaricomycetes</taxon>
        <taxon>Polyporales</taxon>
        <taxon>Fomitopsis</taxon>
    </lineage>
</organism>
<evidence type="ECO:0000313" key="2">
    <source>
        <dbReference type="EMBL" id="EPS93125.1"/>
    </source>
</evidence>
<protein>
    <submittedName>
        <fullName evidence="2">Uncharacterized protein</fullName>
    </submittedName>
</protein>
<feature type="compositionally biased region" description="Low complexity" evidence="1">
    <location>
        <begin position="192"/>
        <end position="206"/>
    </location>
</feature>
<dbReference type="Proteomes" id="UP000015241">
    <property type="component" value="Unassembled WGS sequence"/>
</dbReference>
<feature type="region of interest" description="Disordered" evidence="1">
    <location>
        <begin position="158"/>
        <end position="250"/>
    </location>
</feature>
<feature type="compositionally biased region" description="Low complexity" evidence="1">
    <location>
        <begin position="238"/>
        <end position="250"/>
    </location>
</feature>
<feature type="region of interest" description="Disordered" evidence="1">
    <location>
        <begin position="783"/>
        <end position="831"/>
    </location>
</feature>
<feature type="region of interest" description="Disordered" evidence="1">
    <location>
        <begin position="77"/>
        <end position="106"/>
    </location>
</feature>
<feature type="compositionally biased region" description="Basic and acidic residues" evidence="1">
    <location>
        <begin position="46"/>
        <end position="55"/>
    </location>
</feature>
<accession>S8ETR1</accession>
<feature type="compositionally biased region" description="Polar residues" evidence="1">
    <location>
        <begin position="214"/>
        <end position="232"/>
    </location>
</feature>
<proteinExistence type="predicted"/>
<dbReference type="eggNOG" id="ENOG502SWQP">
    <property type="taxonomic scope" value="Eukaryota"/>
</dbReference>
<name>S8ETR1_FOMSC</name>
<feature type="region of interest" description="Disordered" evidence="1">
    <location>
        <begin position="1223"/>
        <end position="1244"/>
    </location>
</feature>